<evidence type="ECO:0000256" key="4">
    <source>
        <dbReference type="SAM" id="Phobius"/>
    </source>
</evidence>
<dbReference type="FunCoup" id="A0A2K1K2F3">
    <property type="interactions" value="2280"/>
</dbReference>
<dbReference type="InterPro" id="IPR003591">
    <property type="entry name" value="Leu-rich_rpt_typical-subtyp"/>
</dbReference>
<dbReference type="Proteomes" id="UP000006727">
    <property type="component" value="Chromosome 9"/>
</dbReference>
<dbReference type="PANTHER" id="PTHR45631">
    <property type="entry name" value="OS07G0107800 PROTEIN-RELATED"/>
    <property type="match status" value="1"/>
</dbReference>
<dbReference type="KEGG" id="ppp:112286225"/>
<dbReference type="Gene3D" id="2.60.120.430">
    <property type="entry name" value="Galactose-binding lectin"/>
    <property type="match status" value="2"/>
</dbReference>
<dbReference type="InterPro" id="IPR001611">
    <property type="entry name" value="Leu-rich_rpt"/>
</dbReference>
<evidence type="ECO:0000313" key="9">
    <source>
        <dbReference type="Proteomes" id="UP000006727"/>
    </source>
</evidence>
<dbReference type="GeneID" id="112286225"/>
<dbReference type="PaxDb" id="3218-PP1S24_253V6.2"/>
<reference evidence="7 9" key="2">
    <citation type="journal article" date="2018" name="Plant J.">
        <title>The Physcomitrella patens chromosome-scale assembly reveals moss genome structure and evolution.</title>
        <authorList>
            <person name="Lang D."/>
            <person name="Ullrich K.K."/>
            <person name="Murat F."/>
            <person name="Fuchs J."/>
            <person name="Jenkins J."/>
            <person name="Haas F.B."/>
            <person name="Piednoel M."/>
            <person name="Gundlach H."/>
            <person name="Van Bel M."/>
            <person name="Meyberg R."/>
            <person name="Vives C."/>
            <person name="Morata J."/>
            <person name="Symeonidi A."/>
            <person name="Hiss M."/>
            <person name="Muchero W."/>
            <person name="Kamisugi Y."/>
            <person name="Saleh O."/>
            <person name="Blanc G."/>
            <person name="Decker E.L."/>
            <person name="van Gessel N."/>
            <person name="Grimwood J."/>
            <person name="Hayes R.D."/>
            <person name="Graham S.W."/>
            <person name="Gunter L.E."/>
            <person name="McDaniel S.F."/>
            <person name="Hoernstein S.N.W."/>
            <person name="Larsson A."/>
            <person name="Li F.W."/>
            <person name="Perroud P.F."/>
            <person name="Phillips J."/>
            <person name="Ranjan P."/>
            <person name="Rokshar D.S."/>
            <person name="Rothfels C.J."/>
            <person name="Schneider L."/>
            <person name="Shu S."/>
            <person name="Stevenson D.W."/>
            <person name="Thummler F."/>
            <person name="Tillich M."/>
            <person name="Villarreal Aguilar J.C."/>
            <person name="Widiez T."/>
            <person name="Wong G.K."/>
            <person name="Wymore A."/>
            <person name="Zhang Y."/>
            <person name="Zimmer A.D."/>
            <person name="Quatrano R.S."/>
            <person name="Mayer K.F.X."/>
            <person name="Goodstein D."/>
            <person name="Casacuberta J.M."/>
            <person name="Vandepoele K."/>
            <person name="Reski R."/>
            <person name="Cuming A.C."/>
            <person name="Tuskan G.A."/>
            <person name="Maumus F."/>
            <person name="Salse J."/>
            <person name="Schmutz J."/>
            <person name="Rensing S.A."/>
        </authorList>
    </citation>
    <scope>NUCLEOTIDE SEQUENCE [LARGE SCALE GENOMIC DNA]</scope>
    <source>
        <strain evidence="8 9">cv. Gransden 2004</strain>
    </source>
</reference>
<evidence type="ECO:0000313" key="8">
    <source>
        <dbReference type="EnsemblPlants" id="Pp3c9_7920V3.1"/>
    </source>
</evidence>
<dbReference type="Gramene" id="Pp3c9_7920V3.4">
    <property type="protein sequence ID" value="Pp3c9_7920V3.4"/>
    <property type="gene ID" value="Pp3c9_7920"/>
</dbReference>
<reference evidence="8" key="3">
    <citation type="submission" date="2020-12" db="UniProtKB">
        <authorList>
            <consortium name="EnsemblPlants"/>
        </authorList>
    </citation>
    <scope>IDENTIFICATION</scope>
</reference>
<dbReference type="SUPFAM" id="SSF52058">
    <property type="entry name" value="L domain-like"/>
    <property type="match status" value="1"/>
</dbReference>
<dbReference type="InterPro" id="IPR032675">
    <property type="entry name" value="LRR_dom_sf"/>
</dbReference>
<dbReference type="STRING" id="3218.A0A2K1K2F3"/>
<reference evidence="7 9" key="1">
    <citation type="journal article" date="2008" name="Science">
        <title>The Physcomitrella genome reveals evolutionary insights into the conquest of land by plants.</title>
        <authorList>
            <person name="Rensing S."/>
            <person name="Lang D."/>
            <person name="Zimmer A."/>
            <person name="Terry A."/>
            <person name="Salamov A."/>
            <person name="Shapiro H."/>
            <person name="Nishiyama T."/>
            <person name="Perroud P.-F."/>
            <person name="Lindquist E."/>
            <person name="Kamisugi Y."/>
            <person name="Tanahashi T."/>
            <person name="Sakakibara K."/>
            <person name="Fujita T."/>
            <person name="Oishi K."/>
            <person name="Shin-I T."/>
            <person name="Kuroki Y."/>
            <person name="Toyoda A."/>
            <person name="Suzuki Y."/>
            <person name="Hashimoto A."/>
            <person name="Yamaguchi K."/>
            <person name="Sugano A."/>
            <person name="Kohara Y."/>
            <person name="Fujiyama A."/>
            <person name="Anterola A."/>
            <person name="Aoki S."/>
            <person name="Ashton N."/>
            <person name="Barbazuk W.B."/>
            <person name="Barker E."/>
            <person name="Bennetzen J."/>
            <person name="Bezanilla M."/>
            <person name="Blankenship R."/>
            <person name="Cho S.H."/>
            <person name="Dutcher S."/>
            <person name="Estelle M."/>
            <person name="Fawcett J.A."/>
            <person name="Gundlach H."/>
            <person name="Hanada K."/>
            <person name="Heyl A."/>
            <person name="Hicks K.A."/>
            <person name="Hugh J."/>
            <person name="Lohr M."/>
            <person name="Mayer K."/>
            <person name="Melkozernov A."/>
            <person name="Murata T."/>
            <person name="Nelson D."/>
            <person name="Pils B."/>
            <person name="Prigge M."/>
            <person name="Reiss B."/>
            <person name="Renner T."/>
            <person name="Rombauts S."/>
            <person name="Rushton P."/>
            <person name="Sanderfoot A."/>
            <person name="Schween G."/>
            <person name="Shiu S.-H."/>
            <person name="Stueber K."/>
            <person name="Theodoulou F.L."/>
            <person name="Tu H."/>
            <person name="Van de Peer Y."/>
            <person name="Verrier P.J."/>
            <person name="Waters E."/>
            <person name="Wood A."/>
            <person name="Yang L."/>
            <person name="Cove D."/>
            <person name="Cuming A."/>
            <person name="Hasebe M."/>
            <person name="Lucas S."/>
            <person name="Mishler D.B."/>
            <person name="Reski R."/>
            <person name="Grigoriev I."/>
            <person name="Quatrano R.S."/>
            <person name="Boore J.L."/>
        </authorList>
    </citation>
    <scope>NUCLEOTIDE SEQUENCE [LARGE SCALE GENOMIC DNA]</scope>
    <source>
        <strain evidence="8 9">cv. Gransden 2004</strain>
    </source>
</reference>
<evidence type="ECO:0000313" key="7">
    <source>
        <dbReference type="EMBL" id="PNR47953.1"/>
    </source>
</evidence>
<feature type="domain" description="Malectin-like" evidence="6">
    <location>
        <begin position="48"/>
        <end position="379"/>
    </location>
</feature>
<dbReference type="EnsemblPlants" id="Pp3c9_7920V3.4">
    <property type="protein sequence ID" value="Pp3c9_7920V3.4"/>
    <property type="gene ID" value="Pp3c9_7920"/>
</dbReference>
<accession>A0A2K1K2F3</accession>
<dbReference type="InterPro" id="IPR024788">
    <property type="entry name" value="Malectin-like_Carb-bd_dom"/>
</dbReference>
<gene>
    <name evidence="8" type="primary">LOC112286225</name>
    <name evidence="7" type="ORF">PHYPA_012426</name>
</gene>
<dbReference type="Pfam" id="PF13855">
    <property type="entry name" value="LRR_8"/>
    <property type="match status" value="1"/>
</dbReference>
<dbReference type="EnsemblPlants" id="Pp3c9_7920V3.1">
    <property type="protein sequence ID" value="Pp3c9_7920V3.1"/>
    <property type="gene ID" value="Pp3c9_7920"/>
</dbReference>
<dbReference type="Gramene" id="Pp3c9_7920V3.1">
    <property type="protein sequence ID" value="Pp3c9_7920V3.1"/>
    <property type="gene ID" value="Pp3c9_7920"/>
</dbReference>
<dbReference type="PROSITE" id="PS51450">
    <property type="entry name" value="LRR"/>
    <property type="match status" value="1"/>
</dbReference>
<dbReference type="FunFam" id="3.80.10.10:FF:000383">
    <property type="entry name" value="Leucine-rich repeat receptor protein kinase EMS1"/>
    <property type="match status" value="1"/>
</dbReference>
<keyword evidence="4" id="KW-0812">Transmembrane</keyword>
<evidence type="ECO:0000259" key="6">
    <source>
        <dbReference type="Pfam" id="PF12819"/>
    </source>
</evidence>
<comment type="subcellular location">
    <subcellularLocation>
        <location evidence="1">Membrane</location>
        <topology evidence="1">Single-pass membrane protein</topology>
    </subcellularLocation>
</comment>
<dbReference type="PANTHER" id="PTHR45631:SF181">
    <property type="entry name" value="RECEPTOR-LIKE PROTEIN 4"/>
    <property type="match status" value="1"/>
</dbReference>
<feature type="transmembrane region" description="Helical" evidence="4">
    <location>
        <begin position="563"/>
        <end position="586"/>
    </location>
</feature>
<dbReference type="SMART" id="SM00369">
    <property type="entry name" value="LRR_TYP"/>
    <property type="match status" value="2"/>
</dbReference>
<feature type="chain" id="PRO_5043158206" description="Malectin-like domain-containing protein" evidence="5">
    <location>
        <begin position="31"/>
        <end position="650"/>
    </location>
</feature>
<dbReference type="OrthoDB" id="1060944at2759"/>
<keyword evidence="5" id="KW-0732">Signal</keyword>
<evidence type="ECO:0000256" key="3">
    <source>
        <dbReference type="ARBA" id="ARBA00022737"/>
    </source>
</evidence>
<keyword evidence="4" id="KW-0472">Membrane</keyword>
<dbReference type="Gene3D" id="3.80.10.10">
    <property type="entry name" value="Ribonuclease Inhibitor"/>
    <property type="match status" value="1"/>
</dbReference>
<dbReference type="Pfam" id="PF12819">
    <property type="entry name" value="Malectin_like"/>
    <property type="match status" value="1"/>
</dbReference>
<dbReference type="GO" id="GO:0016020">
    <property type="term" value="C:membrane"/>
    <property type="evidence" value="ECO:0007669"/>
    <property type="project" value="UniProtKB-SubCell"/>
</dbReference>
<protein>
    <recommendedName>
        <fullName evidence="6">Malectin-like domain-containing protein</fullName>
    </recommendedName>
</protein>
<dbReference type="EMBL" id="ABEU02000009">
    <property type="protein sequence ID" value="PNR47953.1"/>
    <property type="molecule type" value="Genomic_DNA"/>
</dbReference>
<dbReference type="RefSeq" id="XP_024383685.1">
    <property type="nucleotide sequence ID" value="XM_024527917.2"/>
</dbReference>
<name>A0A2K1K2F3_PHYPA</name>
<proteinExistence type="predicted"/>
<keyword evidence="9" id="KW-1185">Reference proteome</keyword>
<evidence type="ECO:0000256" key="1">
    <source>
        <dbReference type="ARBA" id="ARBA00004167"/>
    </source>
</evidence>
<organism evidence="7">
    <name type="scientific">Physcomitrium patens</name>
    <name type="common">Spreading-leaved earth moss</name>
    <name type="synonym">Physcomitrella patens</name>
    <dbReference type="NCBI Taxonomy" id="3218"/>
    <lineage>
        <taxon>Eukaryota</taxon>
        <taxon>Viridiplantae</taxon>
        <taxon>Streptophyta</taxon>
        <taxon>Embryophyta</taxon>
        <taxon>Bryophyta</taxon>
        <taxon>Bryophytina</taxon>
        <taxon>Bryopsida</taxon>
        <taxon>Funariidae</taxon>
        <taxon>Funariales</taxon>
        <taxon>Funariaceae</taxon>
        <taxon>Physcomitrium</taxon>
    </lineage>
</organism>
<sequence length="650" mass="71068">MATGTMGYETCAMATFLSLLLVSSLTLSAAQMSPASLTGSAGPYTVRIACGSSVETYDPNGYVWQKDWGFTGGSSAPLTFPNPKAPQIITLRYFSKFDGPENCYNITVPTGRYLIRLFFAFGEQDNAGREPQFDVSIEGTLVHNMDSGWSKERENFQDSLAFVSDGAATICFHSSGHGNPVVASIEVLQILDDAYKIADQESRSYIWKTMKRVSAGARKSGFGSDFLADPWGGDRYWESDNSLFLPGSIVQSISTVQNISNAAVTPNIYPMDIFQSATTTDPMQSLSYILPVDNNRLYSIWIYLAEISPFVVRPRDRVFDVLVNEEKIFSEVDIIAQAHRPFKALILNATVMVDDASSLELTFNPLFGPVAVNAFEIYELVPIEAPTLKTDMWAMQLLKQSLRLPATYGWNGDPCVPLAHIWFGVDCRFNNSATSWFIDGLYLDAQGVRGVLGEEIGLLSGLQILNISHNTLQGSIPQSMGNLSSLVVLDLSYNQLNSSIPVNLGNLPHLRKLFLNDNQLSGEVPSSLGASALRGAIRNVSNNEGLCGVGLRPCSQANSGGKAVRITAFVVSLVIVLTAGLVFLYWKKRANMARAQKLARGAPYAKARTTFVRDVQMARTMFTDHFRPAHIRDPAFAPIPSQSSTLLGST</sequence>
<feature type="signal peptide" evidence="5">
    <location>
        <begin position="1"/>
        <end position="30"/>
    </location>
</feature>
<dbReference type="AlphaFoldDB" id="A0A2K1K2F3"/>
<keyword evidence="4" id="KW-1133">Transmembrane helix</keyword>
<evidence type="ECO:0000256" key="5">
    <source>
        <dbReference type="SAM" id="SignalP"/>
    </source>
</evidence>
<keyword evidence="2" id="KW-0433">Leucine-rich repeat</keyword>
<keyword evidence="3" id="KW-0677">Repeat</keyword>
<evidence type="ECO:0000256" key="2">
    <source>
        <dbReference type="ARBA" id="ARBA00022614"/>
    </source>
</evidence>